<dbReference type="EMBL" id="JAWWNJ010000052">
    <property type="protein sequence ID" value="KAK7016004.1"/>
    <property type="molecule type" value="Genomic_DNA"/>
</dbReference>
<feature type="region of interest" description="Disordered" evidence="1">
    <location>
        <begin position="188"/>
        <end position="210"/>
    </location>
</feature>
<protein>
    <recommendedName>
        <fullName evidence="4">Ribosome biogenesis protein NOP53</fullName>
    </recommendedName>
</protein>
<sequence>MGSDTDLSASSEDEKLTTAQKAKQTRARERRPKKPSYMQRHVKAAGGRNAKKLALKKKVWDPTKTTNEAADSASGAAAASRKRAASTTGPAKPPKKVKSQVVKPQNLDSGAYSSVRSTSSVIQLEIDFEDGMDVDAPVVAEPKKRAKPSKAAPKTSKSQSGATDPARNGEDAILFNSVMHELYQKVSGAKPTAASASGSANNVISLRIAE</sequence>
<feature type="compositionally biased region" description="Basic residues" evidence="1">
    <location>
        <begin position="23"/>
        <end position="34"/>
    </location>
</feature>
<keyword evidence="3" id="KW-1185">Reference proteome</keyword>
<feature type="compositionally biased region" description="Polar residues" evidence="1">
    <location>
        <begin position="106"/>
        <end position="117"/>
    </location>
</feature>
<name>A0AAW0ASI8_9AGAR</name>
<dbReference type="Proteomes" id="UP001362999">
    <property type="component" value="Unassembled WGS sequence"/>
</dbReference>
<feature type="compositionally biased region" description="Polar residues" evidence="1">
    <location>
        <begin position="1"/>
        <end position="10"/>
    </location>
</feature>
<proteinExistence type="predicted"/>
<evidence type="ECO:0000313" key="2">
    <source>
        <dbReference type="EMBL" id="KAK7016004.1"/>
    </source>
</evidence>
<evidence type="ECO:0000256" key="1">
    <source>
        <dbReference type="SAM" id="MobiDB-lite"/>
    </source>
</evidence>
<reference evidence="2 3" key="1">
    <citation type="journal article" date="2024" name="J Genomics">
        <title>Draft genome sequencing and assembly of Favolaschia claudopus CIRM-BRFM 2984 isolated from oak limbs.</title>
        <authorList>
            <person name="Navarro D."/>
            <person name="Drula E."/>
            <person name="Chaduli D."/>
            <person name="Cazenave R."/>
            <person name="Ahrendt S."/>
            <person name="Wang J."/>
            <person name="Lipzen A."/>
            <person name="Daum C."/>
            <person name="Barry K."/>
            <person name="Grigoriev I.V."/>
            <person name="Favel A."/>
            <person name="Rosso M.N."/>
            <person name="Martin F."/>
        </authorList>
    </citation>
    <scope>NUCLEOTIDE SEQUENCE [LARGE SCALE GENOMIC DNA]</scope>
    <source>
        <strain evidence="2 3">CIRM-BRFM 2984</strain>
    </source>
</reference>
<organism evidence="2 3">
    <name type="scientific">Favolaschia claudopus</name>
    <dbReference type="NCBI Taxonomy" id="2862362"/>
    <lineage>
        <taxon>Eukaryota</taxon>
        <taxon>Fungi</taxon>
        <taxon>Dikarya</taxon>
        <taxon>Basidiomycota</taxon>
        <taxon>Agaricomycotina</taxon>
        <taxon>Agaricomycetes</taxon>
        <taxon>Agaricomycetidae</taxon>
        <taxon>Agaricales</taxon>
        <taxon>Marasmiineae</taxon>
        <taxon>Mycenaceae</taxon>
        <taxon>Favolaschia</taxon>
    </lineage>
</organism>
<feature type="region of interest" description="Disordered" evidence="1">
    <location>
        <begin position="137"/>
        <end position="170"/>
    </location>
</feature>
<evidence type="ECO:0000313" key="3">
    <source>
        <dbReference type="Proteomes" id="UP001362999"/>
    </source>
</evidence>
<feature type="compositionally biased region" description="Low complexity" evidence="1">
    <location>
        <begin position="69"/>
        <end position="79"/>
    </location>
</feature>
<gene>
    <name evidence="2" type="ORF">R3P38DRAFT_3203735</name>
</gene>
<dbReference type="AlphaFoldDB" id="A0AAW0ASI8"/>
<feature type="compositionally biased region" description="Polar residues" evidence="1">
    <location>
        <begin position="194"/>
        <end position="204"/>
    </location>
</feature>
<accession>A0AAW0ASI8</accession>
<feature type="region of interest" description="Disordered" evidence="1">
    <location>
        <begin position="1"/>
        <end position="117"/>
    </location>
</feature>
<evidence type="ECO:0008006" key="4">
    <source>
        <dbReference type="Google" id="ProtNLM"/>
    </source>
</evidence>
<comment type="caution">
    <text evidence="2">The sequence shown here is derived from an EMBL/GenBank/DDBJ whole genome shotgun (WGS) entry which is preliminary data.</text>
</comment>
<feature type="compositionally biased region" description="Low complexity" evidence="1">
    <location>
        <begin position="149"/>
        <end position="158"/>
    </location>
</feature>